<name>A0ABD2ZKB6_9GENT</name>
<protein>
    <submittedName>
        <fullName evidence="1">Uncharacterized protein</fullName>
    </submittedName>
</protein>
<dbReference type="EMBL" id="JBJUIK010000009">
    <property type="protein sequence ID" value="KAL3518770.1"/>
    <property type="molecule type" value="Genomic_DNA"/>
</dbReference>
<organism evidence="1 2">
    <name type="scientific">Cinchona calisaya</name>
    <dbReference type="NCBI Taxonomy" id="153742"/>
    <lineage>
        <taxon>Eukaryota</taxon>
        <taxon>Viridiplantae</taxon>
        <taxon>Streptophyta</taxon>
        <taxon>Embryophyta</taxon>
        <taxon>Tracheophyta</taxon>
        <taxon>Spermatophyta</taxon>
        <taxon>Magnoliopsida</taxon>
        <taxon>eudicotyledons</taxon>
        <taxon>Gunneridae</taxon>
        <taxon>Pentapetalae</taxon>
        <taxon>asterids</taxon>
        <taxon>lamiids</taxon>
        <taxon>Gentianales</taxon>
        <taxon>Rubiaceae</taxon>
        <taxon>Cinchonoideae</taxon>
        <taxon>Cinchoneae</taxon>
        <taxon>Cinchona</taxon>
    </lineage>
</organism>
<comment type="caution">
    <text evidence="1">The sequence shown here is derived from an EMBL/GenBank/DDBJ whole genome shotgun (WGS) entry which is preliminary data.</text>
</comment>
<gene>
    <name evidence="1" type="ORF">ACH5RR_021359</name>
</gene>
<dbReference type="AlphaFoldDB" id="A0ABD2ZKB6"/>
<evidence type="ECO:0000313" key="2">
    <source>
        <dbReference type="Proteomes" id="UP001630127"/>
    </source>
</evidence>
<reference evidence="1 2" key="1">
    <citation type="submission" date="2024-11" db="EMBL/GenBank/DDBJ databases">
        <title>A near-complete genome assembly of Cinchona calisaya.</title>
        <authorList>
            <person name="Lian D.C."/>
            <person name="Zhao X.W."/>
            <person name="Wei L."/>
        </authorList>
    </citation>
    <scope>NUCLEOTIDE SEQUENCE [LARGE SCALE GENOMIC DNA]</scope>
    <source>
        <tissue evidence="1">Nenye</tissue>
    </source>
</reference>
<evidence type="ECO:0000313" key="1">
    <source>
        <dbReference type="EMBL" id="KAL3518770.1"/>
    </source>
</evidence>
<dbReference type="Proteomes" id="UP001630127">
    <property type="component" value="Unassembled WGS sequence"/>
</dbReference>
<accession>A0ABD2ZKB6</accession>
<keyword evidence="2" id="KW-1185">Reference proteome</keyword>
<proteinExistence type="predicted"/>
<sequence length="109" mass="11845">MNNEPNSIAARVEEKSCLSMRLAEMFGGKLSTLPQLDAVSNFNKPSLALTQLNPRDLEAAETNPTATSSIMGIVVVDDRAAHFQRKNHVAAHTILCLHVSTRSKDASNE</sequence>